<dbReference type="RefSeq" id="WP_010353495.1">
    <property type="nucleotide sequence ID" value="NZ_CP122369.1"/>
</dbReference>
<dbReference type="InterPro" id="IPR047603">
    <property type="entry name" value="FxsC_N"/>
</dbReference>
<protein>
    <submittedName>
        <fullName evidence="3">TIR-like protein FxsC</fullName>
    </submittedName>
</protein>
<dbReference type="InterPro" id="IPR000157">
    <property type="entry name" value="TIR_dom"/>
</dbReference>
<evidence type="ECO:0000256" key="1">
    <source>
        <dbReference type="SAM" id="MobiDB-lite"/>
    </source>
</evidence>
<sequence>MIDLLHAALAAAGYDATPEELADILWLAAHPRTPVRRAGGPGDGAAVPEGARAPGRGRGGRGPGDSGSAAARTLYAAADWGDGAATAVSPTRLPTPRALPDARALARSLRPLRSSVRSRTALRLDVGATVDAIADGFRDVVLAPAREPLLDLTLVVDDGVSMAVWHDAALELRQELHRLRAFRRIRLLGMDTDDPAGPRVTAEPYRRGAPPAHPGPGERTLLVVLTDGVGYQWQSGAVQRVLAGWAVKGPTAVFHVLPVEMWAGTGLPTVRLMASAARPAVANHQLRVRHPKLGRGVLAVPTPPVPVVDVMRGTSVRGWARLVGAPVGEVALHFYDAEQLGGVAASQEELSEDALEDFLSGASDEARRLAAHLACAGTALTVPLMRLVQRSAVPESGPEHLAEVFLSGMLAPYAPVLPDGADPLPHEALPWNHRAFAYPPGIAEELRELVRRSEERATRDQVTRYLAGRYPSAGAGAALVSDPAGALRARGDLQLGSIGARWTSGGVRQVPLSSLVRPLDGVLDALGLPRLDWVEEAAARQGAAGVQLAAESLVRAGEVRGSRDELCAVLLTLARALDRPELAQQYRPALKSPAPGPSSARPYFFLSYAHVPRSASGGGDPDHWVHRLFHDLSNSIANLTMEPPDSVGFMDRSLTSGRIWNDELAYALNTCRVFVPLLSPRYVTSEWCGREWWAFAQRTATVRYGRYAPIIPILWTPMEGRTLPRVVSEVQYLTPEQPERYRHFGMYGLMKVNTFRRDYERAVLQIATHIVARAENIDLEPGVHTDFTNLPSAFGSPGSRTANPPTPPA</sequence>
<evidence type="ECO:0000313" key="4">
    <source>
        <dbReference type="EMBL" id="MDX3024231.1"/>
    </source>
</evidence>
<dbReference type="Gene3D" id="3.40.50.10140">
    <property type="entry name" value="Toll/interleukin-1 receptor homology (TIR) domain"/>
    <property type="match status" value="1"/>
</dbReference>
<dbReference type="Proteomes" id="UP001272987">
    <property type="component" value="Unassembled WGS sequence"/>
</dbReference>
<dbReference type="GeneID" id="69812649"/>
<comment type="caution">
    <text evidence="3">The sequence shown here is derived from an EMBL/GenBank/DDBJ whole genome shotgun (WGS) entry which is preliminary data.</text>
</comment>
<dbReference type="NCBIfam" id="NF040588">
    <property type="entry name" value="FxsC_Nterm"/>
    <property type="match status" value="1"/>
</dbReference>
<evidence type="ECO:0000313" key="3">
    <source>
        <dbReference type="EMBL" id="MDX2964940.1"/>
    </source>
</evidence>
<feature type="region of interest" description="Disordered" evidence="1">
    <location>
        <begin position="36"/>
        <end position="68"/>
    </location>
</feature>
<accession>A0AAP6EJV9</accession>
<dbReference type="InterPro" id="IPR035897">
    <property type="entry name" value="Toll_tir_struct_dom_sf"/>
</dbReference>
<feature type="compositionally biased region" description="Gly residues" evidence="1">
    <location>
        <begin position="56"/>
        <end position="65"/>
    </location>
</feature>
<feature type="domain" description="TIR" evidence="2">
    <location>
        <begin position="600"/>
        <end position="763"/>
    </location>
</feature>
<keyword evidence="5" id="KW-1185">Reference proteome</keyword>
<dbReference type="EMBL" id="JARAWC010000035">
    <property type="protein sequence ID" value="MDX2964940.1"/>
    <property type="molecule type" value="Genomic_DNA"/>
</dbReference>
<dbReference type="InterPro" id="IPR047738">
    <property type="entry name" value="SAV_2336-like_N"/>
</dbReference>
<feature type="compositionally biased region" description="Low complexity" evidence="1">
    <location>
        <begin position="44"/>
        <end position="54"/>
    </location>
</feature>
<dbReference type="GO" id="GO:0007165">
    <property type="term" value="P:signal transduction"/>
    <property type="evidence" value="ECO:0007669"/>
    <property type="project" value="InterPro"/>
</dbReference>
<feature type="region of interest" description="Disordered" evidence="1">
    <location>
        <begin position="196"/>
        <end position="218"/>
    </location>
</feature>
<reference evidence="3 5" key="1">
    <citation type="journal article" date="2023" name="Microb. Genom.">
        <title>Mesoterricola silvestris gen. nov., sp. nov., Mesoterricola sediminis sp. nov., Geothrix oryzae sp. nov., Geothrix edaphica sp. nov., Geothrix rubra sp. nov., and Geothrix limicola sp. nov., six novel members of Acidobacteriota isolated from soils.</title>
        <authorList>
            <person name="Weisberg A.J."/>
            <person name="Pearce E."/>
            <person name="Kramer C.G."/>
            <person name="Chang J.H."/>
            <person name="Clarke C.R."/>
        </authorList>
    </citation>
    <scope>NUCLEOTIDE SEQUENCE</scope>
    <source>
        <strain evidence="4 5">NB05-1H</strain>
        <strain evidence="3">NRRL_B-16521</strain>
    </source>
</reference>
<gene>
    <name evidence="3" type="ORF">PV399_35230</name>
    <name evidence="4" type="ORF">PV666_41120</name>
</gene>
<dbReference type="PROSITE" id="PS50104">
    <property type="entry name" value="TIR"/>
    <property type="match status" value="1"/>
</dbReference>
<dbReference type="SMART" id="SM00255">
    <property type="entry name" value="TIR"/>
    <property type="match status" value="1"/>
</dbReference>
<dbReference type="SUPFAM" id="SSF52200">
    <property type="entry name" value="Toll/Interleukin receptor TIR domain"/>
    <property type="match status" value="1"/>
</dbReference>
<dbReference type="NCBIfam" id="NF041121">
    <property type="entry name" value="SAV_2336_NTERM"/>
    <property type="match status" value="1"/>
</dbReference>
<name>A0AAP6EJV9_9ACTN</name>
<evidence type="ECO:0000259" key="2">
    <source>
        <dbReference type="PROSITE" id="PS50104"/>
    </source>
</evidence>
<evidence type="ECO:0000313" key="5">
    <source>
        <dbReference type="Proteomes" id="UP001272987"/>
    </source>
</evidence>
<proteinExistence type="predicted"/>
<feature type="compositionally biased region" description="Low complexity" evidence="1">
    <location>
        <begin position="207"/>
        <end position="218"/>
    </location>
</feature>
<dbReference type="EMBL" id="JARAWP010000033">
    <property type="protein sequence ID" value="MDX3024231.1"/>
    <property type="molecule type" value="Genomic_DNA"/>
</dbReference>
<feature type="region of interest" description="Disordered" evidence="1">
    <location>
        <begin position="788"/>
        <end position="809"/>
    </location>
</feature>
<dbReference type="Proteomes" id="UP001282288">
    <property type="component" value="Unassembled WGS sequence"/>
</dbReference>
<organism evidence="3 6">
    <name type="scientific">Streptomyces acidiscabies</name>
    <dbReference type="NCBI Taxonomy" id="42234"/>
    <lineage>
        <taxon>Bacteria</taxon>
        <taxon>Bacillati</taxon>
        <taxon>Actinomycetota</taxon>
        <taxon>Actinomycetes</taxon>
        <taxon>Kitasatosporales</taxon>
        <taxon>Streptomycetaceae</taxon>
        <taxon>Streptomyces</taxon>
    </lineage>
</organism>
<dbReference type="AlphaFoldDB" id="A0AAP6EJV9"/>
<dbReference type="Pfam" id="PF13676">
    <property type="entry name" value="TIR_2"/>
    <property type="match status" value="1"/>
</dbReference>
<evidence type="ECO:0000313" key="6">
    <source>
        <dbReference type="Proteomes" id="UP001282288"/>
    </source>
</evidence>